<dbReference type="InterPro" id="IPR010982">
    <property type="entry name" value="Lambda_DNA-bd_dom_sf"/>
</dbReference>
<sequence length="279" mass="30964">MLGEFLRARREVTSPAQVELLDVGLRRTPGLRREEVAMLAGVSTDYYIRLEQGRERHPSDQVIGALAEVFGLGPDATAYLYALAHSDLPPLPPAARPQVSPSLLRLMRSWDWTPAFVMNRTMEVLAINPLAAAFYGRGLPTELEPGDNMLRVLFLHPAAREFYRDWEVQARSRVAHLRATFAGDLDDPGLATLVEEMSDLSDDFRRVWARHDVGAERSHTKRFRHAYLGELTINCDMFSVSGAPGQQLVTLQPVPGSPSVSALAALRTEVREDDPSPGP</sequence>
<dbReference type="PANTHER" id="PTHR35010">
    <property type="entry name" value="BLL4672 PROTEIN-RELATED"/>
    <property type="match status" value="1"/>
</dbReference>
<dbReference type="Gene3D" id="3.30.450.180">
    <property type="match status" value="1"/>
</dbReference>
<dbReference type="PANTHER" id="PTHR35010:SF2">
    <property type="entry name" value="BLL4672 PROTEIN"/>
    <property type="match status" value="1"/>
</dbReference>
<dbReference type="AlphaFoldDB" id="A0A919QG85"/>
<dbReference type="GO" id="GO:0003677">
    <property type="term" value="F:DNA binding"/>
    <property type="evidence" value="ECO:0007669"/>
    <property type="project" value="InterPro"/>
</dbReference>
<dbReference type="InterPro" id="IPR041413">
    <property type="entry name" value="MLTR_LBD"/>
</dbReference>
<dbReference type="SMART" id="SM00530">
    <property type="entry name" value="HTH_XRE"/>
    <property type="match status" value="1"/>
</dbReference>
<evidence type="ECO:0000313" key="2">
    <source>
        <dbReference type="EMBL" id="GIH25900.1"/>
    </source>
</evidence>
<organism evidence="2 3">
    <name type="scientific">Acrocarpospora phusangensis</name>
    <dbReference type="NCBI Taxonomy" id="1070424"/>
    <lineage>
        <taxon>Bacteria</taxon>
        <taxon>Bacillati</taxon>
        <taxon>Actinomycetota</taxon>
        <taxon>Actinomycetes</taxon>
        <taxon>Streptosporangiales</taxon>
        <taxon>Streptosporangiaceae</taxon>
        <taxon>Acrocarpospora</taxon>
    </lineage>
</organism>
<protein>
    <submittedName>
        <fullName evidence="2">Transcriptional regulator</fullName>
    </submittedName>
</protein>
<evidence type="ECO:0000313" key="3">
    <source>
        <dbReference type="Proteomes" id="UP000640052"/>
    </source>
</evidence>
<dbReference type="SUPFAM" id="SSF47413">
    <property type="entry name" value="lambda repressor-like DNA-binding domains"/>
    <property type="match status" value="1"/>
</dbReference>
<dbReference type="InterPro" id="IPR001387">
    <property type="entry name" value="Cro/C1-type_HTH"/>
</dbReference>
<dbReference type="Pfam" id="PF17765">
    <property type="entry name" value="MLTR_LBD"/>
    <property type="match status" value="1"/>
</dbReference>
<dbReference type="CDD" id="cd00093">
    <property type="entry name" value="HTH_XRE"/>
    <property type="match status" value="1"/>
</dbReference>
<dbReference type="Gene3D" id="1.10.260.40">
    <property type="entry name" value="lambda repressor-like DNA-binding domains"/>
    <property type="match status" value="1"/>
</dbReference>
<accession>A0A919QG85</accession>
<comment type="caution">
    <text evidence="2">The sequence shown here is derived from an EMBL/GenBank/DDBJ whole genome shotgun (WGS) entry which is preliminary data.</text>
</comment>
<gene>
    <name evidence="2" type="ORF">Aph01nite_42100</name>
</gene>
<reference evidence="2" key="1">
    <citation type="submission" date="2021-01" db="EMBL/GenBank/DDBJ databases">
        <title>Whole genome shotgun sequence of Acrocarpospora phusangensis NBRC 108782.</title>
        <authorList>
            <person name="Komaki H."/>
            <person name="Tamura T."/>
        </authorList>
    </citation>
    <scope>NUCLEOTIDE SEQUENCE</scope>
    <source>
        <strain evidence="2">NBRC 108782</strain>
    </source>
</reference>
<dbReference type="EMBL" id="BOOA01000034">
    <property type="protein sequence ID" value="GIH25900.1"/>
    <property type="molecule type" value="Genomic_DNA"/>
</dbReference>
<dbReference type="Proteomes" id="UP000640052">
    <property type="component" value="Unassembled WGS sequence"/>
</dbReference>
<feature type="domain" description="HTH cro/C1-type" evidence="1">
    <location>
        <begin position="30"/>
        <end position="80"/>
    </location>
</feature>
<dbReference type="Pfam" id="PF13560">
    <property type="entry name" value="HTH_31"/>
    <property type="match status" value="1"/>
</dbReference>
<evidence type="ECO:0000259" key="1">
    <source>
        <dbReference type="PROSITE" id="PS50943"/>
    </source>
</evidence>
<keyword evidence="3" id="KW-1185">Reference proteome</keyword>
<dbReference type="PROSITE" id="PS50943">
    <property type="entry name" value="HTH_CROC1"/>
    <property type="match status" value="1"/>
</dbReference>
<proteinExistence type="predicted"/>
<name>A0A919QG85_9ACTN</name>